<sequence>MAEPTSALGFYDLLLRIAEKAGMAYYGSAGQGKAIAPVDVFNLDKCKRIINDGFRLFVASPPAQGWLWQERMAEITLAVTVNGTATSGSSTTLVDTTNRDEDDDYFNDWLLTITAGTGVGESAIITDFDNGTSTLTFSGGLSNGSTPDTTSIYQVEKVNLLPEDFNGEVDGAVTYAASTNHGTELEIVDESLIRAIRADYISSGYPSKVAILPYWPVAGALGTRRWQLITDYATVNADVLNVPYTSHFNKMDCETGIADSGGATTLVDSDRGEADDYFNGWLLTVIAGTGLGETATIDDDYAGSTGTFTFTALSGGSSPDSTTVYYVEPAANLHPAGVKFDNCILQACYAEAEKQIEEINEGAVELYYKVSLPFAYKMDGRSRPRKLRSKRAIVRERTWRNIVQL</sequence>
<protein>
    <submittedName>
        <fullName evidence="1">Uncharacterized protein</fullName>
    </submittedName>
</protein>
<comment type="caution">
    <text evidence="1">The sequence shown here is derived from an EMBL/GenBank/DDBJ whole genome shotgun (WGS) entry which is preliminary data.</text>
</comment>
<accession>A0A0F9Q3P8</accession>
<dbReference type="AlphaFoldDB" id="A0A0F9Q3P8"/>
<gene>
    <name evidence="1" type="ORF">LCGC14_0766940</name>
</gene>
<proteinExistence type="predicted"/>
<evidence type="ECO:0000313" key="1">
    <source>
        <dbReference type="EMBL" id="KKN37104.1"/>
    </source>
</evidence>
<name>A0A0F9Q3P8_9ZZZZ</name>
<organism evidence="1">
    <name type="scientific">marine sediment metagenome</name>
    <dbReference type="NCBI Taxonomy" id="412755"/>
    <lineage>
        <taxon>unclassified sequences</taxon>
        <taxon>metagenomes</taxon>
        <taxon>ecological metagenomes</taxon>
    </lineage>
</organism>
<reference evidence="1" key="1">
    <citation type="journal article" date="2015" name="Nature">
        <title>Complex archaea that bridge the gap between prokaryotes and eukaryotes.</title>
        <authorList>
            <person name="Spang A."/>
            <person name="Saw J.H."/>
            <person name="Jorgensen S.L."/>
            <person name="Zaremba-Niedzwiedzka K."/>
            <person name="Martijn J."/>
            <person name="Lind A.E."/>
            <person name="van Eijk R."/>
            <person name="Schleper C."/>
            <person name="Guy L."/>
            <person name="Ettema T.J."/>
        </authorList>
    </citation>
    <scope>NUCLEOTIDE SEQUENCE</scope>
</reference>
<dbReference type="EMBL" id="LAZR01001920">
    <property type="protein sequence ID" value="KKN37104.1"/>
    <property type="molecule type" value="Genomic_DNA"/>
</dbReference>